<dbReference type="InterPro" id="IPR036097">
    <property type="entry name" value="HisK_dim/P_sf"/>
</dbReference>
<dbReference type="PROSITE" id="PS50109">
    <property type="entry name" value="HIS_KIN"/>
    <property type="match status" value="1"/>
</dbReference>
<dbReference type="PANTHER" id="PTHR43047:SF72">
    <property type="entry name" value="OSMOSENSING HISTIDINE PROTEIN KINASE SLN1"/>
    <property type="match status" value="1"/>
</dbReference>
<dbReference type="Gene3D" id="3.30.565.10">
    <property type="entry name" value="Histidine kinase-like ATPase, C-terminal domain"/>
    <property type="match status" value="1"/>
</dbReference>
<evidence type="ECO:0000256" key="2">
    <source>
        <dbReference type="ARBA" id="ARBA00012438"/>
    </source>
</evidence>
<keyword evidence="5" id="KW-0597">Phosphoprotein</keyword>
<dbReference type="SUPFAM" id="SSF55874">
    <property type="entry name" value="ATPase domain of HSP90 chaperone/DNA topoisomerase II/histidine kinase"/>
    <property type="match status" value="1"/>
</dbReference>
<dbReference type="GO" id="GO:0000155">
    <property type="term" value="F:phosphorelay sensor kinase activity"/>
    <property type="evidence" value="ECO:0007669"/>
    <property type="project" value="InterPro"/>
</dbReference>
<feature type="modified residue" description="4-aspartylphosphate" evidence="5">
    <location>
        <position position="632"/>
    </location>
</feature>
<evidence type="ECO:0000313" key="10">
    <source>
        <dbReference type="Proteomes" id="UP000712080"/>
    </source>
</evidence>
<dbReference type="GO" id="GO:0005886">
    <property type="term" value="C:plasma membrane"/>
    <property type="evidence" value="ECO:0007669"/>
    <property type="project" value="TreeGrafter"/>
</dbReference>
<feature type="domain" description="Histidine kinase" evidence="7">
    <location>
        <begin position="341"/>
        <end position="561"/>
    </location>
</feature>
<evidence type="ECO:0000256" key="3">
    <source>
        <dbReference type="ARBA" id="ARBA00022679"/>
    </source>
</evidence>
<feature type="transmembrane region" description="Helical" evidence="6">
    <location>
        <begin position="292"/>
        <end position="311"/>
    </location>
</feature>
<keyword evidence="6" id="KW-0472">Membrane</keyword>
<organism evidence="9 10">
    <name type="scientific">Flavobacterium silvaticum</name>
    <dbReference type="NCBI Taxonomy" id="1852020"/>
    <lineage>
        <taxon>Bacteria</taxon>
        <taxon>Pseudomonadati</taxon>
        <taxon>Bacteroidota</taxon>
        <taxon>Flavobacteriia</taxon>
        <taxon>Flavobacteriales</taxon>
        <taxon>Flavobacteriaceae</taxon>
        <taxon>Flavobacterium</taxon>
    </lineage>
</organism>
<dbReference type="Proteomes" id="UP000712080">
    <property type="component" value="Unassembled WGS sequence"/>
</dbReference>
<dbReference type="SMART" id="SM00387">
    <property type="entry name" value="HATPase_c"/>
    <property type="match status" value="1"/>
</dbReference>
<dbReference type="SUPFAM" id="SSF52172">
    <property type="entry name" value="CheY-like"/>
    <property type="match status" value="1"/>
</dbReference>
<dbReference type="InterPro" id="IPR003594">
    <property type="entry name" value="HATPase_dom"/>
</dbReference>
<sequence>MTLPFNRRRQIHFALFFLAILIQILVFVLWYGRYSDQRLPKEHSGRNEALALSNASMHNYFEAENSFMEYLNGYKSASLSRYNVSLDSMLLRLDSLRIESKKDSYLKKEIGKKKQTAQQIIRLRKELDSLLHIRTNILLPQWNEADYHMKAVDFHKVLKSIRYDSIQINDSVIRKNMLGRIGDAIRGKANFKREELRIYTTMVFEDGRKRGSVEDQMANIYKNTQQFYDREFGRLRNVYSNLREKDRDLLVVNRLILKNAQNLLALYLKNAQQADTERLSDASKDMKDKRMFITFLMPTLILLTFILLFYARYSYRREAELEAAKHEAQQNLEFKSRILGMLSHELRAPLRILSTISARLITKNTDKAIDKQINLMHFTSKSLQITAGQILEFFKKENSSLTAYNGRVKLNEELRDVLNSLQLLAENKNLTMVMQLSPGLSQPVLADNGKIHQLFYNIIGNAIKFTDKGQITVACSLKPEGEKLRFDVSITDTGAGIPKEDIAHIFDSHYQSKHHKGQISFGAGLGLNLCKEIIDLYDGEISVASELGKGTQISFFMMLAKADDPQADIPKKIAELVASNPMRLLAVDDDPIALKIIKKMTADLGIEATTLKTVSDGMKHIAEEEFSIAIIDLNISGVSGYELIKAIRSDDNRNKKAIIIAITGDNYTEISDLEGTYADALLIKPVNKDEFYAKLFHLIESRYSEASNG</sequence>
<evidence type="ECO:0000256" key="6">
    <source>
        <dbReference type="SAM" id="Phobius"/>
    </source>
</evidence>
<accession>A0A972JGT4</accession>
<dbReference type="InterPro" id="IPR004358">
    <property type="entry name" value="Sig_transdc_His_kin-like_C"/>
</dbReference>
<feature type="domain" description="Response regulatory" evidence="8">
    <location>
        <begin position="583"/>
        <end position="699"/>
    </location>
</feature>
<keyword evidence="6" id="KW-1133">Transmembrane helix</keyword>
<reference evidence="9" key="1">
    <citation type="submission" date="2020-02" db="EMBL/GenBank/DDBJ databases">
        <title>Flavobacterium sp. genome.</title>
        <authorList>
            <person name="Jung H.S."/>
            <person name="Baek J.H."/>
            <person name="Jeon C.O."/>
        </authorList>
    </citation>
    <scope>NUCLEOTIDE SEQUENCE</scope>
    <source>
        <strain evidence="9">SE-s28</strain>
    </source>
</reference>
<dbReference type="InterPro" id="IPR001789">
    <property type="entry name" value="Sig_transdc_resp-reg_receiver"/>
</dbReference>
<gene>
    <name evidence="9" type="ORF">G6047_15125</name>
</gene>
<feature type="transmembrane region" description="Helical" evidence="6">
    <location>
        <begin position="12"/>
        <end position="31"/>
    </location>
</feature>
<evidence type="ECO:0000256" key="1">
    <source>
        <dbReference type="ARBA" id="ARBA00000085"/>
    </source>
</evidence>
<dbReference type="SMART" id="SM00448">
    <property type="entry name" value="REC"/>
    <property type="match status" value="1"/>
</dbReference>
<keyword evidence="3" id="KW-0808">Transferase</keyword>
<dbReference type="InterPro" id="IPR011006">
    <property type="entry name" value="CheY-like_superfamily"/>
</dbReference>
<evidence type="ECO:0000256" key="5">
    <source>
        <dbReference type="PROSITE-ProRule" id="PRU00169"/>
    </source>
</evidence>
<dbReference type="EMBL" id="JAAMPU010000108">
    <property type="protein sequence ID" value="NMH29369.1"/>
    <property type="molecule type" value="Genomic_DNA"/>
</dbReference>
<dbReference type="Gene3D" id="3.40.50.2300">
    <property type="match status" value="1"/>
</dbReference>
<evidence type="ECO:0000259" key="8">
    <source>
        <dbReference type="PROSITE" id="PS50110"/>
    </source>
</evidence>
<comment type="caution">
    <text evidence="9">The sequence shown here is derived from an EMBL/GenBank/DDBJ whole genome shotgun (WGS) entry which is preliminary data.</text>
</comment>
<dbReference type="Gene3D" id="1.10.287.130">
    <property type="match status" value="1"/>
</dbReference>
<comment type="catalytic activity">
    <reaction evidence="1">
        <text>ATP + protein L-histidine = ADP + protein N-phospho-L-histidine.</text>
        <dbReference type="EC" id="2.7.13.3"/>
    </reaction>
</comment>
<dbReference type="Pfam" id="PF00072">
    <property type="entry name" value="Response_reg"/>
    <property type="match status" value="1"/>
</dbReference>
<keyword evidence="4" id="KW-0418">Kinase</keyword>
<proteinExistence type="predicted"/>
<evidence type="ECO:0000313" key="9">
    <source>
        <dbReference type="EMBL" id="NMH29369.1"/>
    </source>
</evidence>
<keyword evidence="10" id="KW-1185">Reference proteome</keyword>
<dbReference type="InterPro" id="IPR005467">
    <property type="entry name" value="His_kinase_dom"/>
</dbReference>
<dbReference type="CDD" id="cd17546">
    <property type="entry name" value="REC_hyHK_CKI1_RcsC-like"/>
    <property type="match status" value="1"/>
</dbReference>
<evidence type="ECO:0000259" key="7">
    <source>
        <dbReference type="PROSITE" id="PS50109"/>
    </source>
</evidence>
<dbReference type="PRINTS" id="PR00344">
    <property type="entry name" value="BCTRLSENSOR"/>
</dbReference>
<protein>
    <recommendedName>
        <fullName evidence="2">histidine kinase</fullName>
        <ecNumber evidence="2">2.7.13.3</ecNumber>
    </recommendedName>
</protein>
<dbReference type="InterPro" id="IPR036890">
    <property type="entry name" value="HATPase_C_sf"/>
</dbReference>
<dbReference type="RefSeq" id="WP_169528464.1">
    <property type="nucleotide sequence ID" value="NZ_JAAMPU010000108.1"/>
</dbReference>
<dbReference type="Pfam" id="PF02518">
    <property type="entry name" value="HATPase_c"/>
    <property type="match status" value="1"/>
</dbReference>
<evidence type="ECO:0000256" key="4">
    <source>
        <dbReference type="ARBA" id="ARBA00022777"/>
    </source>
</evidence>
<name>A0A972JGT4_9FLAO</name>
<dbReference type="AlphaFoldDB" id="A0A972JGT4"/>
<dbReference type="PANTHER" id="PTHR43047">
    <property type="entry name" value="TWO-COMPONENT HISTIDINE PROTEIN KINASE"/>
    <property type="match status" value="1"/>
</dbReference>
<dbReference type="SUPFAM" id="SSF47384">
    <property type="entry name" value="Homodimeric domain of signal transducing histidine kinase"/>
    <property type="match status" value="1"/>
</dbReference>
<dbReference type="GO" id="GO:0009927">
    <property type="term" value="F:histidine phosphotransfer kinase activity"/>
    <property type="evidence" value="ECO:0007669"/>
    <property type="project" value="TreeGrafter"/>
</dbReference>
<keyword evidence="6" id="KW-0812">Transmembrane</keyword>
<dbReference type="EC" id="2.7.13.3" evidence="2"/>
<dbReference type="PROSITE" id="PS50110">
    <property type="entry name" value="RESPONSE_REGULATORY"/>
    <property type="match status" value="1"/>
</dbReference>